<evidence type="ECO:0000256" key="1">
    <source>
        <dbReference type="ARBA" id="ARBA00005051"/>
    </source>
</evidence>
<dbReference type="EC" id="2.7.6.3" evidence="3"/>
<sequence>MQKYLCSLGSNIEPQSHFPKARAALEALSGNISFSRNIPTRPVNMNTKRDFLNALFIIQTSMSAEQLKQEFNRIEEALGRDRSDPQRSFKDRTIDIDILGKVSDNPKVPDYLTSLLTDLGIAS</sequence>
<keyword evidence="6" id="KW-0547">Nucleotide-binding</keyword>
<dbReference type="OrthoDB" id="582926at2"/>
<dbReference type="Proteomes" id="UP000621390">
    <property type="component" value="Unassembled WGS sequence"/>
</dbReference>
<dbReference type="InterPro" id="IPR035907">
    <property type="entry name" value="Hppk_sf"/>
</dbReference>
<evidence type="ECO:0000313" key="16">
    <source>
        <dbReference type="Proteomes" id="UP000621390"/>
    </source>
</evidence>
<comment type="pathway">
    <text evidence="1">Cofactor biosynthesis; tetrahydrofolate biosynthesis; 2-amino-4-hydroxy-6-hydroxymethyl-7,8-dihydropteridine diphosphate from 7,8-dihydroneopterin triphosphate: step 4/4.</text>
</comment>
<dbReference type="Pfam" id="PF01288">
    <property type="entry name" value="HPPK"/>
    <property type="match status" value="1"/>
</dbReference>
<name>A0A8I1GBL0_9GAMM</name>
<dbReference type="EMBL" id="JAEMOP010000009">
    <property type="protein sequence ID" value="MBJ7317090.1"/>
    <property type="molecule type" value="Genomic_DNA"/>
</dbReference>
<keyword evidence="7 15" id="KW-0418">Kinase</keyword>
<comment type="similarity">
    <text evidence="2">Belongs to the HPPK family.</text>
</comment>
<dbReference type="GO" id="GO:0003848">
    <property type="term" value="F:2-amino-4-hydroxy-6-hydroxymethyldihydropteridine diphosphokinase activity"/>
    <property type="evidence" value="ECO:0007669"/>
    <property type="project" value="UniProtKB-EC"/>
</dbReference>
<evidence type="ECO:0000256" key="12">
    <source>
        <dbReference type="ARBA" id="ARBA00033413"/>
    </source>
</evidence>
<evidence type="ECO:0000313" key="17">
    <source>
        <dbReference type="Proteomes" id="UP000655994"/>
    </source>
</evidence>
<evidence type="ECO:0000256" key="9">
    <source>
        <dbReference type="ARBA" id="ARBA00022909"/>
    </source>
</evidence>
<evidence type="ECO:0000256" key="7">
    <source>
        <dbReference type="ARBA" id="ARBA00022777"/>
    </source>
</evidence>
<dbReference type="GO" id="GO:0046654">
    <property type="term" value="P:tetrahydrofolate biosynthetic process"/>
    <property type="evidence" value="ECO:0007669"/>
    <property type="project" value="UniProtKB-UniPathway"/>
</dbReference>
<dbReference type="AlphaFoldDB" id="A0A8I1GBL0"/>
<evidence type="ECO:0000256" key="8">
    <source>
        <dbReference type="ARBA" id="ARBA00022840"/>
    </source>
</evidence>
<evidence type="ECO:0000259" key="13">
    <source>
        <dbReference type="Pfam" id="PF01288"/>
    </source>
</evidence>
<evidence type="ECO:0000256" key="2">
    <source>
        <dbReference type="ARBA" id="ARBA00005810"/>
    </source>
</evidence>
<dbReference type="GO" id="GO:0005524">
    <property type="term" value="F:ATP binding"/>
    <property type="evidence" value="ECO:0007669"/>
    <property type="project" value="UniProtKB-KW"/>
</dbReference>
<protein>
    <recommendedName>
        <fullName evidence="4">2-amino-4-hydroxy-6-hydroxymethyldihydropteridine pyrophosphokinase</fullName>
        <ecNumber evidence="3">2.7.6.3</ecNumber>
    </recommendedName>
    <alternativeName>
        <fullName evidence="11">6-hydroxymethyl-7,8-dihydropterin pyrophosphokinase</fullName>
    </alternativeName>
    <alternativeName>
        <fullName evidence="12">7,8-dihydro-6-hydroxymethylpterin-pyrophosphokinase</fullName>
    </alternativeName>
</protein>
<evidence type="ECO:0000313" key="14">
    <source>
        <dbReference type="EMBL" id="MBJ7267703.1"/>
    </source>
</evidence>
<dbReference type="PANTHER" id="PTHR43071">
    <property type="entry name" value="2-AMINO-4-HYDROXY-6-HYDROXYMETHYLDIHYDROPTERIDINE PYROPHOSPHOKINASE"/>
    <property type="match status" value="1"/>
</dbReference>
<evidence type="ECO:0000313" key="15">
    <source>
        <dbReference type="EMBL" id="MBJ7317090.1"/>
    </source>
</evidence>
<comment type="caution">
    <text evidence="15">The sequence shown here is derived from an EMBL/GenBank/DDBJ whole genome shotgun (WGS) entry which is preliminary data.</text>
</comment>
<dbReference type="NCBIfam" id="TIGR01498">
    <property type="entry name" value="folK"/>
    <property type="match status" value="1"/>
</dbReference>
<dbReference type="Gene3D" id="3.30.70.560">
    <property type="entry name" value="7,8-Dihydro-6-hydroxymethylpterin-pyrophosphokinase HPPK"/>
    <property type="match status" value="1"/>
</dbReference>
<organism evidence="15 16">
    <name type="scientific">Idiomarina abyssalis</name>
    <dbReference type="NCBI Taxonomy" id="86102"/>
    <lineage>
        <taxon>Bacteria</taxon>
        <taxon>Pseudomonadati</taxon>
        <taxon>Pseudomonadota</taxon>
        <taxon>Gammaproteobacteria</taxon>
        <taxon>Alteromonadales</taxon>
        <taxon>Idiomarinaceae</taxon>
        <taxon>Idiomarina</taxon>
    </lineage>
</organism>
<keyword evidence="9" id="KW-0289">Folate biosynthesis</keyword>
<proteinExistence type="inferred from homology"/>
<dbReference type="PANTHER" id="PTHR43071:SF1">
    <property type="entry name" value="2-AMINO-4-HYDROXY-6-HYDROXYMETHYLDIHYDROPTERIDINE PYROPHOSPHOKINASE"/>
    <property type="match status" value="1"/>
</dbReference>
<evidence type="ECO:0000256" key="11">
    <source>
        <dbReference type="ARBA" id="ARBA00029766"/>
    </source>
</evidence>
<keyword evidence="5 15" id="KW-0808">Transferase</keyword>
<evidence type="ECO:0000256" key="6">
    <source>
        <dbReference type="ARBA" id="ARBA00022741"/>
    </source>
</evidence>
<comment type="function">
    <text evidence="10">Catalyzes the transfer of pyrophosphate from adenosine triphosphate (ATP) to 6-hydroxymethyl-7,8-dihydropterin, an enzymatic step in folate biosynthesis pathway.</text>
</comment>
<feature type="domain" description="7,8-dihydro-6-hydroxymethylpterin-pyrophosphokinase" evidence="13">
    <location>
        <begin position="6"/>
        <end position="100"/>
    </location>
</feature>
<dbReference type="GO" id="GO:0046656">
    <property type="term" value="P:folic acid biosynthetic process"/>
    <property type="evidence" value="ECO:0007669"/>
    <property type="project" value="UniProtKB-KW"/>
</dbReference>
<keyword evidence="8" id="KW-0067">ATP-binding</keyword>
<evidence type="ECO:0000256" key="5">
    <source>
        <dbReference type="ARBA" id="ARBA00022679"/>
    </source>
</evidence>
<reference evidence="15 17" key="1">
    <citation type="submission" date="2020-09" db="EMBL/GenBank/DDBJ databases">
        <title>Draft Genomes of Bacterial Isolates from North Pond Shallow Sediments.</title>
        <authorList>
            <person name="Kiel Reese B."/>
            <person name="Mullis M."/>
            <person name="Weisend R.E."/>
        </authorList>
    </citation>
    <scope>NUCLEOTIDE SEQUENCE</scope>
    <source>
        <strain evidence="15">KJE-2</strain>
        <strain evidence="14 17">KJE-3</strain>
    </source>
</reference>
<evidence type="ECO:0000256" key="4">
    <source>
        <dbReference type="ARBA" id="ARBA00016218"/>
    </source>
</evidence>
<dbReference type="InterPro" id="IPR000550">
    <property type="entry name" value="Hppk"/>
</dbReference>
<dbReference type="Proteomes" id="UP000655994">
    <property type="component" value="Unassembled WGS sequence"/>
</dbReference>
<gene>
    <name evidence="15" type="primary">folK</name>
    <name evidence="14" type="ORF">JHC10_12225</name>
    <name evidence="15" type="ORF">JHC11_13915</name>
</gene>
<dbReference type="GO" id="GO:0016301">
    <property type="term" value="F:kinase activity"/>
    <property type="evidence" value="ECO:0007669"/>
    <property type="project" value="UniProtKB-KW"/>
</dbReference>
<evidence type="ECO:0000256" key="10">
    <source>
        <dbReference type="ARBA" id="ARBA00029409"/>
    </source>
</evidence>
<keyword evidence="17" id="KW-1185">Reference proteome</keyword>
<evidence type="ECO:0000256" key="3">
    <source>
        <dbReference type="ARBA" id="ARBA00013253"/>
    </source>
</evidence>
<accession>A0A8I1GBL0</accession>
<dbReference type="EMBL" id="JAEMOS010000041">
    <property type="protein sequence ID" value="MBJ7267703.1"/>
    <property type="molecule type" value="Genomic_DNA"/>
</dbReference>
<dbReference type="SUPFAM" id="SSF55083">
    <property type="entry name" value="6-hydroxymethyl-7,8-dihydropterin pyrophosphokinase, HPPK"/>
    <property type="match status" value="1"/>
</dbReference>
<dbReference type="UniPathway" id="UPA00077">
    <property type="reaction ID" value="UER00155"/>
</dbReference>